<proteinExistence type="predicted"/>
<evidence type="ECO:0000259" key="5">
    <source>
        <dbReference type="Pfam" id="PF13361"/>
    </source>
</evidence>
<keyword evidence="2" id="KW-0378">Hydrolase</keyword>
<gene>
    <name evidence="6" type="ORF">H9753_00060</name>
</gene>
<dbReference type="GO" id="GO:0005524">
    <property type="term" value="F:ATP binding"/>
    <property type="evidence" value="ECO:0007669"/>
    <property type="project" value="UniProtKB-KW"/>
</dbReference>
<keyword evidence="4" id="KW-0067">ATP-binding</keyword>
<dbReference type="Gene3D" id="3.30.160.800">
    <property type="match status" value="1"/>
</dbReference>
<dbReference type="EMBL" id="DWVZ01000001">
    <property type="protein sequence ID" value="HJC61995.1"/>
    <property type="molecule type" value="Genomic_DNA"/>
</dbReference>
<name>A0A9D2PMN3_9FIRM</name>
<organism evidence="6 7">
    <name type="scientific">Candidatus Blautia merdavium</name>
    <dbReference type="NCBI Taxonomy" id="2838494"/>
    <lineage>
        <taxon>Bacteria</taxon>
        <taxon>Bacillati</taxon>
        <taxon>Bacillota</taxon>
        <taxon>Clostridia</taxon>
        <taxon>Lachnospirales</taxon>
        <taxon>Lachnospiraceae</taxon>
        <taxon>Blautia</taxon>
    </lineage>
</organism>
<dbReference type="InterPro" id="IPR014017">
    <property type="entry name" value="DNA_helicase_UvrD-like_C"/>
</dbReference>
<evidence type="ECO:0000256" key="2">
    <source>
        <dbReference type="ARBA" id="ARBA00022801"/>
    </source>
</evidence>
<keyword evidence="1" id="KW-0547">Nucleotide-binding</keyword>
<dbReference type="InterPro" id="IPR027417">
    <property type="entry name" value="P-loop_NTPase"/>
</dbReference>
<dbReference type="GO" id="GO:0016787">
    <property type="term" value="F:hydrolase activity"/>
    <property type="evidence" value="ECO:0007669"/>
    <property type="project" value="UniProtKB-KW"/>
</dbReference>
<dbReference type="AlphaFoldDB" id="A0A9D2PMN3"/>
<evidence type="ECO:0000256" key="4">
    <source>
        <dbReference type="ARBA" id="ARBA00022840"/>
    </source>
</evidence>
<evidence type="ECO:0000313" key="6">
    <source>
        <dbReference type="EMBL" id="HJC61995.1"/>
    </source>
</evidence>
<feature type="non-terminal residue" evidence="6">
    <location>
        <position position="1"/>
    </location>
</feature>
<dbReference type="Proteomes" id="UP000823886">
    <property type="component" value="Unassembled WGS sequence"/>
</dbReference>
<evidence type="ECO:0000256" key="1">
    <source>
        <dbReference type="ARBA" id="ARBA00022741"/>
    </source>
</evidence>
<sequence>PLEAKDGTCEEEEERRLFFVGITRAKEELVITWRKEPSRFLEEITSQDTLAEKAGKRREAAPAAQLSLFDFL</sequence>
<dbReference type="SUPFAM" id="SSF52540">
    <property type="entry name" value="P-loop containing nucleoside triphosphate hydrolases"/>
    <property type="match status" value="1"/>
</dbReference>
<evidence type="ECO:0000313" key="7">
    <source>
        <dbReference type="Proteomes" id="UP000823886"/>
    </source>
</evidence>
<dbReference type="Pfam" id="PF13361">
    <property type="entry name" value="UvrD_C"/>
    <property type="match status" value="1"/>
</dbReference>
<keyword evidence="3 6" id="KW-0347">Helicase</keyword>
<evidence type="ECO:0000256" key="3">
    <source>
        <dbReference type="ARBA" id="ARBA00022806"/>
    </source>
</evidence>
<comment type="caution">
    <text evidence="6">The sequence shown here is derived from an EMBL/GenBank/DDBJ whole genome shotgun (WGS) entry which is preliminary data.</text>
</comment>
<dbReference type="GO" id="GO:0004386">
    <property type="term" value="F:helicase activity"/>
    <property type="evidence" value="ECO:0007669"/>
    <property type="project" value="UniProtKB-KW"/>
</dbReference>
<reference evidence="6" key="1">
    <citation type="journal article" date="2021" name="PeerJ">
        <title>Extensive microbial diversity within the chicken gut microbiome revealed by metagenomics and culture.</title>
        <authorList>
            <person name="Gilroy R."/>
            <person name="Ravi A."/>
            <person name="Getino M."/>
            <person name="Pursley I."/>
            <person name="Horton D.L."/>
            <person name="Alikhan N.F."/>
            <person name="Baker D."/>
            <person name="Gharbi K."/>
            <person name="Hall N."/>
            <person name="Watson M."/>
            <person name="Adriaenssens E.M."/>
            <person name="Foster-Nyarko E."/>
            <person name="Jarju S."/>
            <person name="Secka A."/>
            <person name="Antonio M."/>
            <person name="Oren A."/>
            <person name="Chaudhuri R.R."/>
            <person name="La Ragione R."/>
            <person name="Hildebrand F."/>
            <person name="Pallen M.J."/>
        </authorList>
    </citation>
    <scope>NUCLEOTIDE SEQUENCE</scope>
    <source>
        <strain evidence="6">ChiBcec2-3848</strain>
    </source>
</reference>
<protein>
    <submittedName>
        <fullName evidence="6">ATP-dependent helicase</fullName>
    </submittedName>
</protein>
<reference evidence="6" key="2">
    <citation type="submission" date="2021-04" db="EMBL/GenBank/DDBJ databases">
        <authorList>
            <person name="Gilroy R."/>
        </authorList>
    </citation>
    <scope>NUCLEOTIDE SEQUENCE</scope>
    <source>
        <strain evidence="6">ChiBcec2-3848</strain>
    </source>
</reference>
<accession>A0A9D2PMN3</accession>
<feature type="domain" description="UvrD-like helicase C-terminal" evidence="5">
    <location>
        <begin position="10"/>
        <end position="35"/>
    </location>
</feature>